<dbReference type="InterPro" id="IPR050061">
    <property type="entry name" value="MurCDEF_pg_biosynth"/>
</dbReference>
<dbReference type="EC" id="6.3.2.8" evidence="3 14"/>
<feature type="domain" description="Mur ligase C-terminal" evidence="16">
    <location>
        <begin position="338"/>
        <end position="466"/>
    </location>
</feature>
<dbReference type="SUPFAM" id="SSF51984">
    <property type="entry name" value="MurCD N-terminal domain"/>
    <property type="match status" value="1"/>
</dbReference>
<keyword evidence="7 14" id="KW-0547">Nucleotide-binding</keyword>
<dbReference type="InterPro" id="IPR036615">
    <property type="entry name" value="Mur_ligase_C_dom_sf"/>
</dbReference>
<dbReference type="Proteomes" id="UP000318297">
    <property type="component" value="Unassembled WGS sequence"/>
</dbReference>
<evidence type="ECO:0000256" key="9">
    <source>
        <dbReference type="ARBA" id="ARBA00022960"/>
    </source>
</evidence>
<reference evidence="18 19" key="1">
    <citation type="submission" date="2019-06" db="EMBL/GenBank/DDBJ databases">
        <title>Sequencing the genomes of 1000 actinobacteria strains.</title>
        <authorList>
            <person name="Klenk H.-P."/>
        </authorList>
    </citation>
    <scope>NUCLEOTIDE SEQUENCE [LARGE SCALE GENOMIC DNA]</scope>
    <source>
        <strain evidence="18 19">DSM 19560</strain>
    </source>
</reference>
<keyword evidence="9 14" id="KW-0133">Cell shape</keyword>
<dbReference type="Pfam" id="PF08245">
    <property type="entry name" value="Mur_ligase_M"/>
    <property type="match status" value="1"/>
</dbReference>
<keyword evidence="4 14" id="KW-0963">Cytoplasm</keyword>
<comment type="subcellular location">
    <subcellularLocation>
        <location evidence="1 14">Cytoplasm</location>
    </subcellularLocation>
</comment>
<dbReference type="GO" id="GO:0008763">
    <property type="term" value="F:UDP-N-acetylmuramate-L-alanine ligase activity"/>
    <property type="evidence" value="ECO:0007669"/>
    <property type="project" value="UniProtKB-UniRule"/>
</dbReference>
<name>A0A561ECB1_9MICO</name>
<dbReference type="GO" id="GO:0005524">
    <property type="term" value="F:ATP binding"/>
    <property type="evidence" value="ECO:0007669"/>
    <property type="project" value="UniProtKB-UniRule"/>
</dbReference>
<dbReference type="Gene3D" id="3.90.190.20">
    <property type="entry name" value="Mur ligase, C-terminal domain"/>
    <property type="match status" value="1"/>
</dbReference>
<keyword evidence="8 14" id="KW-0067">ATP-binding</keyword>
<keyword evidence="11 14" id="KW-0131">Cell cycle</keyword>
<dbReference type="GO" id="GO:0051301">
    <property type="term" value="P:cell division"/>
    <property type="evidence" value="ECO:0007669"/>
    <property type="project" value="UniProtKB-KW"/>
</dbReference>
<evidence type="ECO:0000256" key="7">
    <source>
        <dbReference type="ARBA" id="ARBA00022741"/>
    </source>
</evidence>
<dbReference type="Gene3D" id="3.40.50.720">
    <property type="entry name" value="NAD(P)-binding Rossmann-like Domain"/>
    <property type="match status" value="1"/>
</dbReference>
<dbReference type="GO" id="GO:0071555">
    <property type="term" value="P:cell wall organization"/>
    <property type="evidence" value="ECO:0007669"/>
    <property type="project" value="UniProtKB-KW"/>
</dbReference>
<keyword evidence="10 14" id="KW-0573">Peptidoglycan synthesis</keyword>
<evidence type="ECO:0000256" key="5">
    <source>
        <dbReference type="ARBA" id="ARBA00022598"/>
    </source>
</evidence>
<comment type="caution">
    <text evidence="18">The sequence shown here is derived from an EMBL/GenBank/DDBJ whole genome shotgun (WGS) entry which is preliminary data.</text>
</comment>
<keyword evidence="5 14" id="KW-0436">Ligase</keyword>
<dbReference type="GO" id="GO:0005737">
    <property type="term" value="C:cytoplasm"/>
    <property type="evidence" value="ECO:0007669"/>
    <property type="project" value="UniProtKB-SubCell"/>
</dbReference>
<keyword evidence="19" id="KW-1185">Reference proteome</keyword>
<evidence type="ECO:0000256" key="12">
    <source>
        <dbReference type="ARBA" id="ARBA00023316"/>
    </source>
</evidence>
<evidence type="ECO:0000313" key="19">
    <source>
        <dbReference type="Proteomes" id="UP000318297"/>
    </source>
</evidence>
<evidence type="ECO:0000256" key="6">
    <source>
        <dbReference type="ARBA" id="ARBA00022618"/>
    </source>
</evidence>
<evidence type="ECO:0000256" key="10">
    <source>
        <dbReference type="ARBA" id="ARBA00022984"/>
    </source>
</evidence>
<feature type="domain" description="Mur ligase N-terminal catalytic" evidence="15">
    <location>
        <begin position="29"/>
        <end position="128"/>
    </location>
</feature>
<dbReference type="Pfam" id="PF02875">
    <property type="entry name" value="Mur_ligase_C"/>
    <property type="match status" value="1"/>
</dbReference>
<evidence type="ECO:0000256" key="2">
    <source>
        <dbReference type="ARBA" id="ARBA00004752"/>
    </source>
</evidence>
<evidence type="ECO:0000259" key="15">
    <source>
        <dbReference type="Pfam" id="PF01225"/>
    </source>
</evidence>
<dbReference type="AlphaFoldDB" id="A0A561ECB1"/>
<accession>A0A561ECB1</accession>
<protein>
    <recommendedName>
        <fullName evidence="3 14">UDP-N-acetylmuramate--L-alanine ligase</fullName>
        <ecNumber evidence="3 14">6.3.2.8</ecNumber>
    </recommendedName>
    <alternativeName>
        <fullName evidence="14">UDP-N-acetylmuramoyl-L-alanine synthetase</fullName>
    </alternativeName>
</protein>
<dbReference type="GO" id="GO:0009252">
    <property type="term" value="P:peptidoglycan biosynthetic process"/>
    <property type="evidence" value="ECO:0007669"/>
    <property type="project" value="UniProtKB-UniRule"/>
</dbReference>
<dbReference type="InterPro" id="IPR004101">
    <property type="entry name" value="Mur_ligase_C"/>
</dbReference>
<evidence type="ECO:0000256" key="4">
    <source>
        <dbReference type="ARBA" id="ARBA00022490"/>
    </source>
</evidence>
<evidence type="ECO:0000256" key="8">
    <source>
        <dbReference type="ARBA" id="ARBA00022840"/>
    </source>
</evidence>
<keyword evidence="6 14" id="KW-0132">Cell division</keyword>
<evidence type="ECO:0000313" key="18">
    <source>
        <dbReference type="EMBL" id="TWE13239.1"/>
    </source>
</evidence>
<sequence>MTDASCPDGVNPRFDFTAELPPLTDVRRAHLIAIGGSGMSGVARLLLARGIEVSGSDRADSATLDDLRAAGATVTIGQSAATADLVPADAWVVISSAIAPDNPELLRLQERGLPVLHRAQALGMLMAGRGALAVAGANGKTTTSAMATVALRAAGADPSYAIGAPIVGLGANAGVGEGDSFVVEADESDGSFLVYHPHVAIVTNVRDDHLDFYGSSERLHEAYADFAATVRPGGLLVVCADDDGSAGLGERMRAAGTRVLTYGRSVDADLRLVDDGGGAFDWHGTLLYQGQRLALRLRVPGSHNLLNAAGVVLALSAGLGVDPASVVGGLAEFQGTARRFEPCGSAAGVRVVDDYAHNPGKVEAVVRTGLALRDGGRLIVVFQPHLYSRTQHAAAGLAEALSLADVAIVLDVYAAREAPVAGVTGELVTDRIDGAEAVYAPTHADALRAVAERVRPGDLVLTVGAGDVTTLGPQILDALATRPDLR</sequence>
<dbReference type="InterPro" id="IPR013221">
    <property type="entry name" value="Mur_ligase_cen"/>
</dbReference>
<evidence type="ECO:0000256" key="1">
    <source>
        <dbReference type="ARBA" id="ARBA00004496"/>
    </source>
</evidence>
<comment type="function">
    <text evidence="14">Cell wall formation.</text>
</comment>
<dbReference type="Pfam" id="PF01225">
    <property type="entry name" value="Mur_ligase"/>
    <property type="match status" value="1"/>
</dbReference>
<dbReference type="GO" id="GO:0008360">
    <property type="term" value="P:regulation of cell shape"/>
    <property type="evidence" value="ECO:0007669"/>
    <property type="project" value="UniProtKB-KW"/>
</dbReference>
<feature type="domain" description="Mur ligase central" evidence="17">
    <location>
        <begin position="134"/>
        <end position="314"/>
    </location>
</feature>
<keyword evidence="12 14" id="KW-0961">Cell wall biogenesis/degradation</keyword>
<evidence type="ECO:0000256" key="13">
    <source>
        <dbReference type="ARBA" id="ARBA00047833"/>
    </source>
</evidence>
<dbReference type="NCBIfam" id="TIGR01082">
    <property type="entry name" value="murC"/>
    <property type="match status" value="1"/>
</dbReference>
<dbReference type="UniPathway" id="UPA00219"/>
<evidence type="ECO:0000259" key="17">
    <source>
        <dbReference type="Pfam" id="PF08245"/>
    </source>
</evidence>
<dbReference type="SUPFAM" id="SSF53244">
    <property type="entry name" value="MurD-like peptide ligases, peptide-binding domain"/>
    <property type="match status" value="1"/>
</dbReference>
<feature type="binding site" evidence="14">
    <location>
        <begin position="136"/>
        <end position="142"/>
    </location>
    <ligand>
        <name>ATP</name>
        <dbReference type="ChEBI" id="CHEBI:30616"/>
    </ligand>
</feature>
<dbReference type="SUPFAM" id="SSF53623">
    <property type="entry name" value="MurD-like peptide ligases, catalytic domain"/>
    <property type="match status" value="1"/>
</dbReference>
<gene>
    <name evidence="14" type="primary">murC</name>
    <name evidence="18" type="ORF">BKA23_2068</name>
</gene>
<dbReference type="EMBL" id="VIVQ01000001">
    <property type="protein sequence ID" value="TWE13239.1"/>
    <property type="molecule type" value="Genomic_DNA"/>
</dbReference>
<organism evidence="18 19">
    <name type="scientific">Rudaeicoccus suwonensis</name>
    <dbReference type="NCBI Taxonomy" id="657409"/>
    <lineage>
        <taxon>Bacteria</taxon>
        <taxon>Bacillati</taxon>
        <taxon>Actinomycetota</taxon>
        <taxon>Actinomycetes</taxon>
        <taxon>Micrococcales</taxon>
        <taxon>Dermacoccaceae</taxon>
        <taxon>Rudaeicoccus</taxon>
    </lineage>
</organism>
<dbReference type="PANTHER" id="PTHR43445">
    <property type="entry name" value="UDP-N-ACETYLMURAMATE--L-ALANINE LIGASE-RELATED"/>
    <property type="match status" value="1"/>
</dbReference>
<dbReference type="InterPro" id="IPR000713">
    <property type="entry name" value="Mur_ligase_N"/>
</dbReference>
<dbReference type="PANTHER" id="PTHR43445:SF3">
    <property type="entry name" value="UDP-N-ACETYLMURAMATE--L-ALANINE LIGASE"/>
    <property type="match status" value="1"/>
</dbReference>
<dbReference type="InterPro" id="IPR036565">
    <property type="entry name" value="Mur-like_cat_sf"/>
</dbReference>
<comment type="catalytic activity">
    <reaction evidence="13 14">
        <text>UDP-N-acetyl-alpha-D-muramate + L-alanine + ATP = UDP-N-acetyl-alpha-D-muramoyl-L-alanine + ADP + phosphate + H(+)</text>
        <dbReference type="Rhea" id="RHEA:23372"/>
        <dbReference type="ChEBI" id="CHEBI:15378"/>
        <dbReference type="ChEBI" id="CHEBI:30616"/>
        <dbReference type="ChEBI" id="CHEBI:43474"/>
        <dbReference type="ChEBI" id="CHEBI:57972"/>
        <dbReference type="ChEBI" id="CHEBI:70757"/>
        <dbReference type="ChEBI" id="CHEBI:83898"/>
        <dbReference type="ChEBI" id="CHEBI:456216"/>
        <dbReference type="EC" id="6.3.2.8"/>
    </reaction>
</comment>
<dbReference type="InterPro" id="IPR005758">
    <property type="entry name" value="UDP-N-AcMur_Ala_ligase_MurC"/>
</dbReference>
<evidence type="ECO:0000256" key="3">
    <source>
        <dbReference type="ARBA" id="ARBA00012211"/>
    </source>
</evidence>
<comment type="similarity">
    <text evidence="14">Belongs to the MurCDEF family.</text>
</comment>
<dbReference type="Gene3D" id="3.40.1190.10">
    <property type="entry name" value="Mur-like, catalytic domain"/>
    <property type="match status" value="1"/>
</dbReference>
<proteinExistence type="inferred from homology"/>
<evidence type="ECO:0000259" key="16">
    <source>
        <dbReference type="Pfam" id="PF02875"/>
    </source>
</evidence>
<comment type="pathway">
    <text evidence="2 14">Cell wall biogenesis; peptidoglycan biosynthesis.</text>
</comment>
<evidence type="ECO:0000256" key="11">
    <source>
        <dbReference type="ARBA" id="ARBA00023306"/>
    </source>
</evidence>
<evidence type="ECO:0000256" key="14">
    <source>
        <dbReference type="HAMAP-Rule" id="MF_00046"/>
    </source>
</evidence>
<dbReference type="HAMAP" id="MF_00046">
    <property type="entry name" value="MurC"/>
    <property type="match status" value="1"/>
</dbReference>